<dbReference type="Proteomes" id="UP000601435">
    <property type="component" value="Unassembled WGS sequence"/>
</dbReference>
<keyword evidence="2" id="KW-1185">Reference proteome</keyword>
<dbReference type="AlphaFoldDB" id="A0A812SHP5"/>
<comment type="caution">
    <text evidence="1">The sequence shown here is derived from an EMBL/GenBank/DDBJ whole genome shotgun (WGS) entry which is preliminary data.</text>
</comment>
<dbReference type="OrthoDB" id="422016at2759"/>
<protein>
    <submittedName>
        <fullName evidence="1">Uncharacterized protein</fullName>
    </submittedName>
</protein>
<evidence type="ECO:0000313" key="1">
    <source>
        <dbReference type="EMBL" id="CAE7481904.1"/>
    </source>
</evidence>
<name>A0A812SHP5_9DINO</name>
<proteinExistence type="predicted"/>
<dbReference type="EMBL" id="CAJNJA010021815">
    <property type="protein sequence ID" value="CAE7481904.1"/>
    <property type="molecule type" value="Genomic_DNA"/>
</dbReference>
<reference evidence="1" key="1">
    <citation type="submission" date="2021-02" db="EMBL/GenBank/DDBJ databases">
        <authorList>
            <person name="Dougan E. K."/>
            <person name="Rhodes N."/>
            <person name="Thang M."/>
            <person name="Chan C."/>
        </authorList>
    </citation>
    <scope>NUCLEOTIDE SEQUENCE</scope>
</reference>
<sequence length="554" mass="61619">MVMTLSLTVFDNFRYGLRSMAPVGVWPVWLPWTETLLLAARFGMDAHTCEAAAQSWASLGLAELDPLPRHCKGPTDYTRIGLLPAGDETDMLSVSSDEEPQTKESNNECMDVPSAGGLVDIPMPVSFNAEEVHLLPAFFDLWQMHRQDRAWGLDDGVAVDIPAWAAELFQCGFPWTAELVRACSEGDSYQADEFRPASSKMVLTSKVGDAWTYNFVPPNQDVLLVREQPTSSSSAGFFGQFSVVVVLFWFAVVEGMEAAAFQMAEDVAGVMGFRAGPKASWKMKLPVKKSGSSKQHQKEARKLYGSNYQSSWKRHWCDGATRFRQSRIKPPDLLKLLVFYARSNRLKSPKVCDAMSHLKLGKNQVQHIYSVLLSQEATAGRKFCAQKQNLFGQLECDAHTIRKIYVSKTNPEFQDEIQDAMQGWKAQKPGKPEPKYWLGHVRIAGIKARAAATVVVVLPTRLVPPSSSPPVESFVELKNSGLINHISTDRGRHSLLHSDGAQAWPRLVSDMGKAVVTSDHVSHSKHEFARKVAVKRRTNKRPAAYITGTQSIDR</sequence>
<gene>
    <name evidence="1" type="ORF">SNEC2469_LOCUS13644</name>
</gene>
<accession>A0A812SHP5</accession>
<evidence type="ECO:0000313" key="2">
    <source>
        <dbReference type="Proteomes" id="UP000601435"/>
    </source>
</evidence>
<organism evidence="1 2">
    <name type="scientific">Symbiodinium necroappetens</name>
    <dbReference type="NCBI Taxonomy" id="1628268"/>
    <lineage>
        <taxon>Eukaryota</taxon>
        <taxon>Sar</taxon>
        <taxon>Alveolata</taxon>
        <taxon>Dinophyceae</taxon>
        <taxon>Suessiales</taxon>
        <taxon>Symbiodiniaceae</taxon>
        <taxon>Symbiodinium</taxon>
    </lineage>
</organism>